<dbReference type="RefSeq" id="WP_239066436.1">
    <property type="nucleotide sequence ID" value="NZ_BONR01000001.1"/>
</dbReference>
<evidence type="ECO:0000256" key="3">
    <source>
        <dbReference type="ARBA" id="ARBA00022989"/>
    </source>
</evidence>
<feature type="transmembrane region" description="Helical" evidence="5">
    <location>
        <begin position="19"/>
        <end position="38"/>
    </location>
</feature>
<dbReference type="PANTHER" id="PTHR21016:SF25">
    <property type="entry name" value="TM2 DOMAIN-CONTAINING PROTEIN DDB_G0277895-RELATED"/>
    <property type="match status" value="1"/>
</dbReference>
<keyword evidence="8" id="KW-1185">Reference proteome</keyword>
<comment type="caution">
    <text evidence="7">The sequence shown here is derived from an EMBL/GenBank/DDBJ whole genome shotgun (WGS) entry which is preliminary data.</text>
</comment>
<dbReference type="Pfam" id="PF05154">
    <property type="entry name" value="TM2"/>
    <property type="match status" value="1"/>
</dbReference>
<dbReference type="InterPro" id="IPR007829">
    <property type="entry name" value="TM2"/>
</dbReference>
<keyword evidence="2 5" id="KW-0812">Transmembrane</keyword>
<evidence type="ECO:0000313" key="7">
    <source>
        <dbReference type="EMBL" id="GIG53363.1"/>
    </source>
</evidence>
<proteinExistence type="predicted"/>
<feature type="transmembrane region" description="Helical" evidence="5">
    <location>
        <begin position="45"/>
        <end position="65"/>
    </location>
</feature>
<evidence type="ECO:0000256" key="1">
    <source>
        <dbReference type="ARBA" id="ARBA00004141"/>
    </source>
</evidence>
<dbReference type="EMBL" id="BONR01000001">
    <property type="protein sequence ID" value="GIG53363.1"/>
    <property type="molecule type" value="Genomic_DNA"/>
</dbReference>
<name>A0A919Q2S2_9MICO</name>
<feature type="domain" description="TM2" evidence="6">
    <location>
        <begin position="15"/>
        <end position="63"/>
    </location>
</feature>
<dbReference type="Proteomes" id="UP000652354">
    <property type="component" value="Unassembled WGS sequence"/>
</dbReference>
<keyword evidence="3 5" id="KW-1133">Transmembrane helix</keyword>
<sequence>MTTPAHHGNTLGYPPKSLLLAYVLWLFLGVLGIHQFYLGKTGRGLLYLFTLGILGIGVIIDLFTLPAQTRAVNAQRAVGIR</sequence>
<accession>A0A919Q2S2</accession>
<reference evidence="7" key="1">
    <citation type="submission" date="2021-01" db="EMBL/GenBank/DDBJ databases">
        <title>Whole genome shotgun sequence of Demequina activiva NBRC 110675.</title>
        <authorList>
            <person name="Komaki H."/>
            <person name="Tamura T."/>
        </authorList>
    </citation>
    <scope>NUCLEOTIDE SEQUENCE</scope>
    <source>
        <strain evidence="7">NBRC 110675</strain>
    </source>
</reference>
<evidence type="ECO:0000256" key="4">
    <source>
        <dbReference type="ARBA" id="ARBA00023136"/>
    </source>
</evidence>
<dbReference type="InterPro" id="IPR050932">
    <property type="entry name" value="TM2D1-3-like"/>
</dbReference>
<evidence type="ECO:0000259" key="6">
    <source>
        <dbReference type="Pfam" id="PF05154"/>
    </source>
</evidence>
<dbReference type="GO" id="GO:0016020">
    <property type="term" value="C:membrane"/>
    <property type="evidence" value="ECO:0007669"/>
    <property type="project" value="UniProtKB-SubCell"/>
</dbReference>
<comment type="subcellular location">
    <subcellularLocation>
        <location evidence="1">Membrane</location>
        <topology evidence="1">Multi-pass membrane protein</topology>
    </subcellularLocation>
</comment>
<gene>
    <name evidence="7" type="ORF">Dac01nite_01150</name>
</gene>
<keyword evidence="4 5" id="KW-0472">Membrane</keyword>
<evidence type="ECO:0000256" key="5">
    <source>
        <dbReference type="SAM" id="Phobius"/>
    </source>
</evidence>
<protein>
    <recommendedName>
        <fullName evidence="6">TM2 domain-containing protein</fullName>
    </recommendedName>
</protein>
<evidence type="ECO:0000256" key="2">
    <source>
        <dbReference type="ARBA" id="ARBA00022692"/>
    </source>
</evidence>
<dbReference type="AlphaFoldDB" id="A0A919Q2S2"/>
<evidence type="ECO:0000313" key="8">
    <source>
        <dbReference type="Proteomes" id="UP000652354"/>
    </source>
</evidence>
<organism evidence="7 8">
    <name type="scientific">Demequina activiva</name>
    <dbReference type="NCBI Taxonomy" id="1582364"/>
    <lineage>
        <taxon>Bacteria</taxon>
        <taxon>Bacillati</taxon>
        <taxon>Actinomycetota</taxon>
        <taxon>Actinomycetes</taxon>
        <taxon>Micrococcales</taxon>
        <taxon>Demequinaceae</taxon>
        <taxon>Demequina</taxon>
    </lineage>
</organism>
<dbReference type="PANTHER" id="PTHR21016">
    <property type="entry name" value="BETA-AMYLOID BINDING PROTEIN-RELATED"/>
    <property type="match status" value="1"/>
</dbReference>